<feature type="chain" id="PRO_5019016498" evidence="1">
    <location>
        <begin position="18"/>
        <end position="209"/>
    </location>
</feature>
<feature type="domain" description="DUF305" evidence="2">
    <location>
        <begin position="38"/>
        <end position="113"/>
    </location>
</feature>
<name>A0A428JXA7_9BACT</name>
<proteinExistence type="predicted"/>
<dbReference type="InterPro" id="IPR005183">
    <property type="entry name" value="DUF305_CopM-like"/>
</dbReference>
<reference evidence="3 4" key="1">
    <citation type="submission" date="2018-12" db="EMBL/GenBank/DDBJ databases">
        <authorList>
            <person name="Feng G."/>
            <person name="Zhu H."/>
        </authorList>
    </citation>
    <scope>NUCLEOTIDE SEQUENCE [LARGE SCALE GENOMIC DNA]</scope>
    <source>
        <strain evidence="3 4">LMG 26000</strain>
    </source>
</reference>
<feature type="signal peptide" evidence="1">
    <location>
        <begin position="1"/>
        <end position="17"/>
    </location>
</feature>
<dbReference type="PROSITE" id="PS51257">
    <property type="entry name" value="PROKAR_LIPOPROTEIN"/>
    <property type="match status" value="1"/>
</dbReference>
<accession>A0A428JXA7</accession>
<protein>
    <submittedName>
        <fullName evidence="3">DUF305 domain-containing protein</fullName>
    </submittedName>
</protein>
<evidence type="ECO:0000256" key="1">
    <source>
        <dbReference type="SAM" id="SignalP"/>
    </source>
</evidence>
<evidence type="ECO:0000313" key="4">
    <source>
        <dbReference type="Proteomes" id="UP000270291"/>
    </source>
</evidence>
<dbReference type="AlphaFoldDB" id="A0A428JXA7"/>
<dbReference type="Gene3D" id="1.20.1260.10">
    <property type="match status" value="2"/>
</dbReference>
<comment type="caution">
    <text evidence="3">The sequence shown here is derived from an EMBL/GenBank/DDBJ whole genome shotgun (WGS) entry which is preliminary data.</text>
</comment>
<dbReference type="OrthoDB" id="8603558at2"/>
<dbReference type="RefSeq" id="WP_125440590.1">
    <property type="nucleotide sequence ID" value="NZ_RWIU01000011.1"/>
</dbReference>
<dbReference type="PANTHER" id="PTHR36933">
    <property type="entry name" value="SLL0788 PROTEIN"/>
    <property type="match status" value="1"/>
</dbReference>
<evidence type="ECO:0000259" key="2">
    <source>
        <dbReference type="Pfam" id="PF03713"/>
    </source>
</evidence>
<dbReference type="EMBL" id="RWIU01000011">
    <property type="protein sequence ID" value="RSK38839.1"/>
    <property type="molecule type" value="Genomic_DNA"/>
</dbReference>
<feature type="domain" description="DUF305" evidence="2">
    <location>
        <begin position="125"/>
        <end position="203"/>
    </location>
</feature>
<dbReference type="InterPro" id="IPR012347">
    <property type="entry name" value="Ferritin-like"/>
</dbReference>
<evidence type="ECO:0000313" key="3">
    <source>
        <dbReference type="EMBL" id="RSK38839.1"/>
    </source>
</evidence>
<keyword evidence="4" id="KW-1185">Reference proteome</keyword>
<organism evidence="3 4">
    <name type="scientific">Hymenobacter perfusus</name>
    <dbReference type="NCBI Taxonomy" id="1236770"/>
    <lineage>
        <taxon>Bacteria</taxon>
        <taxon>Pseudomonadati</taxon>
        <taxon>Bacteroidota</taxon>
        <taxon>Cytophagia</taxon>
        <taxon>Cytophagales</taxon>
        <taxon>Hymenobacteraceae</taxon>
        <taxon>Hymenobacter</taxon>
    </lineage>
</organism>
<dbReference type="Pfam" id="PF03713">
    <property type="entry name" value="DUF305"/>
    <property type="match status" value="2"/>
</dbReference>
<keyword evidence="1" id="KW-0732">Signal</keyword>
<dbReference type="PANTHER" id="PTHR36933:SF1">
    <property type="entry name" value="SLL0788 PROTEIN"/>
    <property type="match status" value="1"/>
</dbReference>
<gene>
    <name evidence="3" type="ORF">EI293_21340</name>
</gene>
<sequence length="209" mass="23627">MLRSLRLPLLASVLAFGALTSCEKDDADGLMTIAHDDSVYMRNMHESMAMMEAMPKTQDPDNDYSSMMIMHHQVAIKNSQEELKSGKNAEMKAMAQSIIDKQQAEITQFNAFLSSHPAHAPAVPEFNALQMMNMMQMMKAVDLRPLTGDPDFDFAQLMVDHHQSAIENSDALLKYGRENTTKALAQQIITDQKMEIKMLQDWLLANKKY</sequence>
<dbReference type="Proteomes" id="UP000270291">
    <property type="component" value="Unassembled WGS sequence"/>
</dbReference>